<evidence type="ECO:0000313" key="3">
    <source>
        <dbReference type="Proteomes" id="UP001251528"/>
    </source>
</evidence>
<reference evidence="2" key="1">
    <citation type="submission" date="2023-06" db="EMBL/GenBank/DDBJ databases">
        <title>Conoideocrella luteorostrata (Hypocreales: Clavicipitaceae), a potential biocontrol fungus for elongate hemlock scale in United States Christmas tree production areas.</title>
        <authorList>
            <person name="Barrett H."/>
            <person name="Lovett B."/>
            <person name="Macias A.M."/>
            <person name="Stajich J.E."/>
            <person name="Kasson M.T."/>
        </authorList>
    </citation>
    <scope>NUCLEOTIDE SEQUENCE</scope>
    <source>
        <strain evidence="2">ARSEF 14590</strain>
    </source>
</reference>
<feature type="region of interest" description="Disordered" evidence="1">
    <location>
        <begin position="686"/>
        <end position="706"/>
    </location>
</feature>
<feature type="compositionally biased region" description="Acidic residues" evidence="1">
    <location>
        <begin position="690"/>
        <end position="706"/>
    </location>
</feature>
<evidence type="ECO:0008006" key="4">
    <source>
        <dbReference type="Google" id="ProtNLM"/>
    </source>
</evidence>
<organism evidence="2 3">
    <name type="scientific">Conoideocrella luteorostrata</name>
    <dbReference type="NCBI Taxonomy" id="1105319"/>
    <lineage>
        <taxon>Eukaryota</taxon>
        <taxon>Fungi</taxon>
        <taxon>Dikarya</taxon>
        <taxon>Ascomycota</taxon>
        <taxon>Pezizomycotina</taxon>
        <taxon>Sordariomycetes</taxon>
        <taxon>Hypocreomycetidae</taxon>
        <taxon>Hypocreales</taxon>
        <taxon>Clavicipitaceae</taxon>
        <taxon>Conoideocrella</taxon>
    </lineage>
</organism>
<protein>
    <recommendedName>
        <fullName evidence="4">RRM domain-containing protein</fullName>
    </recommendedName>
</protein>
<feature type="compositionally biased region" description="Basic and acidic residues" evidence="1">
    <location>
        <begin position="38"/>
        <end position="48"/>
    </location>
</feature>
<dbReference type="Proteomes" id="UP001251528">
    <property type="component" value="Unassembled WGS sequence"/>
</dbReference>
<dbReference type="AlphaFoldDB" id="A0AAJ0CXI8"/>
<evidence type="ECO:0000313" key="2">
    <source>
        <dbReference type="EMBL" id="KAK2612760.1"/>
    </source>
</evidence>
<dbReference type="EMBL" id="JASWJB010000012">
    <property type="protein sequence ID" value="KAK2612760.1"/>
    <property type="molecule type" value="Genomic_DNA"/>
</dbReference>
<name>A0AAJ0CXI8_9HYPO</name>
<sequence>MQSMLGPPPHLVALIEENRRRKAQRHDQGAKPNTHGCLAEHSHQSRVERPRSILAQEQDSPRPNHALLFREIAARLKQALTAPPSPIMEVTDGCKLTTLSSYFYEMQILLERINRDLGQFSLKHKKATQFVNDNDELPGTLVLATLNATLPLMHASVQRNTAAVETFRGKLCDMKQALEGEQDSECESVCEDAEDEELSGTTSWTAESHVNAWNNALFCDEEFIMNDVEGEEDMDQYLDDLYDEGGMNDYLDELNDEGGMDNYVDEHNATRRRLSLHYHQDMTELDSPPVSMPLPSDDSEPNSRCVLMNKLPPDATVMQLMGGIRSPGGIISITLANDLSSKATLHKTALVEFRNKPWAEGWVDEVQRQHLFYRNSSGDSYQVRPNLIPTDSSAGGSNFELLQVNATRLICMPLFPDDAIWYVLCQLGMGFINNVRFDHKKNLFIEFTNLFEADKALRRIRDGDINVNYYGKESTHHVKDSSFGSMEDIYASTDGIIPFVDPDIFEKTWNKAPYNTFRPHDAPVLVDKSPGIADPPSPSPPPVPTRQELIAEDFGIEPEQVDDFLEERNRDFKPTTYRVMGSNIKITRDKYSWTTTVEDGIKLWMAASLHDPREDWDSWFRVHNMINVRTWEAYGMLARHRRELAKEQGLEEGAIPRCGNRNCEFGCREWKDTPVPKFIRDWCKKRRSEDEGDDLEEEVEERELED</sequence>
<comment type="caution">
    <text evidence="2">The sequence shown here is derived from an EMBL/GenBank/DDBJ whole genome shotgun (WGS) entry which is preliminary data.</text>
</comment>
<gene>
    <name evidence="2" type="ORF">QQS21_001211</name>
</gene>
<proteinExistence type="predicted"/>
<feature type="region of interest" description="Disordered" evidence="1">
    <location>
        <begin position="20"/>
        <end position="48"/>
    </location>
</feature>
<accession>A0AAJ0CXI8</accession>
<evidence type="ECO:0000256" key="1">
    <source>
        <dbReference type="SAM" id="MobiDB-lite"/>
    </source>
</evidence>
<keyword evidence="3" id="KW-1185">Reference proteome</keyword>